<evidence type="ECO:0000256" key="7">
    <source>
        <dbReference type="HAMAP-Rule" id="MF_00009"/>
    </source>
</evidence>
<keyword evidence="7" id="KW-0690">Ribosome biogenesis</keyword>
<comment type="cofactor">
    <cofactor evidence="7">
        <name>Zn(2+)</name>
        <dbReference type="ChEBI" id="CHEBI:29105"/>
    </cofactor>
    <text evidence="7">Binds 1 zinc ion.</text>
</comment>
<dbReference type="PATRIC" id="fig|1236046.5.peg.1579"/>
<dbReference type="EMBL" id="LGGH01000100">
    <property type="protein sequence ID" value="KUK67421.1"/>
    <property type="molecule type" value="Genomic_DNA"/>
</dbReference>
<dbReference type="SUPFAM" id="SSF55486">
    <property type="entry name" value="Metalloproteases ('zincins'), catalytic domain"/>
    <property type="match status" value="1"/>
</dbReference>
<feature type="binding site" evidence="7">
    <location>
        <position position="107"/>
    </location>
    <ligand>
        <name>Zn(2+)</name>
        <dbReference type="ChEBI" id="CHEBI:29105"/>
        <note>catalytic</note>
    </ligand>
</feature>
<gene>
    <name evidence="7 8" type="primary">ybeY</name>
    <name evidence="8" type="ORF">DIT26_07170</name>
    <name evidence="9" type="ORF">XD86_0766</name>
    <name evidence="10" type="ORF">XE02_0424</name>
</gene>
<evidence type="ECO:0000256" key="1">
    <source>
        <dbReference type="ARBA" id="ARBA00010875"/>
    </source>
</evidence>
<evidence type="ECO:0000313" key="12">
    <source>
        <dbReference type="Proteomes" id="UP000055014"/>
    </source>
</evidence>
<comment type="subcellular location">
    <subcellularLocation>
        <location evidence="7">Cytoplasm</location>
    </subcellularLocation>
</comment>
<comment type="function">
    <text evidence="7">Single strand-specific metallo-endoribonuclease involved in late-stage 70S ribosome quality control and in maturation of the 3' terminus of the 16S rRNA.</text>
</comment>
<evidence type="ECO:0000256" key="2">
    <source>
        <dbReference type="ARBA" id="ARBA00022722"/>
    </source>
</evidence>
<dbReference type="InterPro" id="IPR023091">
    <property type="entry name" value="MetalPrtase_cat_dom_sf_prd"/>
</dbReference>
<comment type="caution">
    <text evidence="9">The sequence shown here is derived from an EMBL/GenBank/DDBJ whole genome shotgun (WGS) entry which is preliminary data.</text>
</comment>
<dbReference type="GO" id="GO:0005737">
    <property type="term" value="C:cytoplasm"/>
    <property type="evidence" value="ECO:0007669"/>
    <property type="project" value="UniProtKB-SubCell"/>
</dbReference>
<organism evidence="9 11">
    <name type="scientific">Mesotoga infera</name>
    <dbReference type="NCBI Taxonomy" id="1236046"/>
    <lineage>
        <taxon>Bacteria</taxon>
        <taxon>Thermotogati</taxon>
        <taxon>Thermotogota</taxon>
        <taxon>Thermotogae</taxon>
        <taxon>Kosmotogales</taxon>
        <taxon>Kosmotogaceae</taxon>
        <taxon>Mesotoga</taxon>
    </lineage>
</organism>
<evidence type="ECO:0000313" key="9">
    <source>
        <dbReference type="EMBL" id="KUK67421.1"/>
    </source>
</evidence>
<dbReference type="Proteomes" id="UP000054260">
    <property type="component" value="Unassembled WGS sequence"/>
</dbReference>
<protein>
    <recommendedName>
        <fullName evidence="7">Endoribonuclease YbeY</fullName>
        <ecNumber evidence="7">3.1.-.-</ecNumber>
    </recommendedName>
</protein>
<dbReference type="GO" id="GO:0004521">
    <property type="term" value="F:RNA endonuclease activity"/>
    <property type="evidence" value="ECO:0007669"/>
    <property type="project" value="UniProtKB-UniRule"/>
</dbReference>
<dbReference type="Pfam" id="PF02130">
    <property type="entry name" value="YbeY"/>
    <property type="match status" value="1"/>
</dbReference>
<dbReference type="PANTHER" id="PTHR46986:SF1">
    <property type="entry name" value="ENDORIBONUCLEASE YBEY, CHLOROPLASTIC"/>
    <property type="match status" value="1"/>
</dbReference>
<accession>A0A124FU47</accession>
<keyword evidence="6 7" id="KW-0862">Zinc</keyword>
<dbReference type="InterPro" id="IPR002036">
    <property type="entry name" value="YbeY"/>
</dbReference>
<proteinExistence type="inferred from homology"/>
<evidence type="ECO:0000313" key="8">
    <source>
        <dbReference type="EMBL" id="HCO70336.1"/>
    </source>
</evidence>
<reference evidence="8 13" key="3">
    <citation type="journal article" date="2018" name="Nat. Biotechnol.">
        <title>A standardized bacterial taxonomy based on genome phylogeny substantially revises the tree of life.</title>
        <authorList>
            <person name="Parks D.H."/>
            <person name="Chuvochina M."/>
            <person name="Waite D.W."/>
            <person name="Rinke C."/>
            <person name="Skarshewski A."/>
            <person name="Chaumeil P.A."/>
            <person name="Hugenholtz P."/>
        </authorList>
    </citation>
    <scope>NUCLEOTIDE SEQUENCE [LARGE SCALE GENOMIC DNA]</scope>
    <source>
        <strain evidence="8">UBA9905</strain>
    </source>
</reference>
<keyword evidence="7" id="KW-0698">rRNA processing</keyword>
<reference evidence="9" key="1">
    <citation type="journal article" date="2015" name="MBio">
        <title>Genome-resolved metagenomic analysis reveals roles for candidate phyla and other microbial community members in biogeochemical transformations in oil reservoirs.</title>
        <authorList>
            <person name="Hu P."/>
            <person name="Tom L."/>
            <person name="Singh A."/>
            <person name="Thomas B.C."/>
            <person name="Baker B.J."/>
            <person name="Piceno Y.M."/>
            <person name="Andersen G.L."/>
            <person name="Banfield J.F."/>
        </authorList>
    </citation>
    <scope>NUCLEOTIDE SEQUENCE [LARGE SCALE GENOMIC DNA]</scope>
    <source>
        <strain evidence="9">46_47</strain>
        <strain evidence="10">46_70</strain>
    </source>
</reference>
<keyword evidence="4 7" id="KW-0255">Endonuclease</keyword>
<dbReference type="EC" id="3.1.-.-" evidence="7"/>
<evidence type="ECO:0000313" key="11">
    <source>
        <dbReference type="Proteomes" id="UP000054260"/>
    </source>
</evidence>
<evidence type="ECO:0000256" key="6">
    <source>
        <dbReference type="ARBA" id="ARBA00022833"/>
    </source>
</evidence>
<keyword evidence="2 7" id="KW-0540">Nuclease</keyword>
<evidence type="ECO:0000256" key="3">
    <source>
        <dbReference type="ARBA" id="ARBA00022723"/>
    </source>
</evidence>
<dbReference type="GO" id="GO:0004222">
    <property type="term" value="F:metalloendopeptidase activity"/>
    <property type="evidence" value="ECO:0007669"/>
    <property type="project" value="InterPro"/>
</dbReference>
<feature type="binding site" evidence="7">
    <location>
        <position position="111"/>
    </location>
    <ligand>
        <name>Zn(2+)</name>
        <dbReference type="ChEBI" id="CHEBI:29105"/>
        <note>catalytic</note>
    </ligand>
</feature>
<dbReference type="GO" id="GO:0008270">
    <property type="term" value="F:zinc ion binding"/>
    <property type="evidence" value="ECO:0007669"/>
    <property type="project" value="UniProtKB-UniRule"/>
</dbReference>
<dbReference type="Proteomes" id="UP000264215">
    <property type="component" value="Unassembled WGS sequence"/>
</dbReference>
<dbReference type="EMBL" id="LGGW01000023">
    <property type="protein sequence ID" value="KUK90695.1"/>
    <property type="molecule type" value="Genomic_DNA"/>
</dbReference>
<name>A0A124FU47_9BACT</name>
<keyword evidence="5 7" id="KW-0378">Hydrolase</keyword>
<dbReference type="HAMAP" id="MF_00009">
    <property type="entry name" value="Endoribonucl_YbeY"/>
    <property type="match status" value="1"/>
</dbReference>
<dbReference type="EMBL" id="DQBS01000160">
    <property type="protein sequence ID" value="HCO70336.1"/>
    <property type="molecule type" value="Genomic_DNA"/>
</dbReference>
<dbReference type="Proteomes" id="UP000055014">
    <property type="component" value="Unassembled WGS sequence"/>
</dbReference>
<reference evidence="11 12" key="2">
    <citation type="journal article" date="2015" name="MBio">
        <title>Genome-Resolved Metagenomic Analysis Reveals Roles for Candidate Phyla and Other Microbial Community Members in Biogeochemical Transformations in Oil Reservoirs.</title>
        <authorList>
            <person name="Hu P."/>
            <person name="Tom L."/>
            <person name="Singh A."/>
            <person name="Thomas B.C."/>
            <person name="Baker B.J."/>
            <person name="Piceno Y.M."/>
            <person name="Andersen G.L."/>
            <person name="Banfield J.F."/>
        </authorList>
    </citation>
    <scope>NUCLEOTIDE SEQUENCE [LARGE SCALE GENOMIC DNA]</scope>
</reference>
<dbReference type="NCBIfam" id="TIGR00043">
    <property type="entry name" value="rRNA maturation RNase YbeY"/>
    <property type="match status" value="1"/>
</dbReference>
<dbReference type="Gene3D" id="3.40.390.30">
    <property type="entry name" value="Metalloproteases ('zincins'), catalytic domain"/>
    <property type="match status" value="1"/>
</dbReference>
<evidence type="ECO:0000313" key="10">
    <source>
        <dbReference type="EMBL" id="KUK90695.1"/>
    </source>
</evidence>
<dbReference type="AlphaFoldDB" id="A0A124FU47"/>
<comment type="similarity">
    <text evidence="1 7">Belongs to the endoribonuclease YbeY family.</text>
</comment>
<sequence>MEILIQNNTPKKIEKSKLTSIVDKVIRAELGDRDIGTLNILLTDDSEIESINKKFRHKDEPTDVLSFQYGLEEETIGDIVISLDRISEQAAGFENSFEEELYYILIHGVLHVLGYTHHGYDDEGEEIFDLQRDYYTRFVEEG</sequence>
<keyword evidence="3 7" id="KW-0479">Metal-binding</keyword>
<evidence type="ECO:0000313" key="13">
    <source>
        <dbReference type="Proteomes" id="UP000264215"/>
    </source>
</evidence>
<feature type="binding site" evidence="7">
    <location>
        <position position="117"/>
    </location>
    <ligand>
        <name>Zn(2+)</name>
        <dbReference type="ChEBI" id="CHEBI:29105"/>
        <note>catalytic</note>
    </ligand>
</feature>
<evidence type="ECO:0000256" key="4">
    <source>
        <dbReference type="ARBA" id="ARBA00022759"/>
    </source>
</evidence>
<dbReference type="GO" id="GO:0006364">
    <property type="term" value="P:rRNA processing"/>
    <property type="evidence" value="ECO:0007669"/>
    <property type="project" value="UniProtKB-UniRule"/>
</dbReference>
<evidence type="ECO:0000256" key="5">
    <source>
        <dbReference type="ARBA" id="ARBA00022801"/>
    </source>
</evidence>
<dbReference type="PANTHER" id="PTHR46986">
    <property type="entry name" value="ENDORIBONUCLEASE YBEY, CHLOROPLASTIC"/>
    <property type="match status" value="1"/>
</dbReference>
<keyword evidence="7" id="KW-0963">Cytoplasm</keyword>